<dbReference type="AlphaFoldDB" id="A0A7X0MH16"/>
<accession>A0A7X0MH16</accession>
<comment type="caution">
    <text evidence="1">The sequence shown here is derived from an EMBL/GenBank/DDBJ whole genome shotgun (WGS) entry which is preliminary data.</text>
</comment>
<dbReference type="Proteomes" id="UP000521017">
    <property type="component" value="Unassembled WGS sequence"/>
</dbReference>
<evidence type="ECO:0000313" key="1">
    <source>
        <dbReference type="EMBL" id="MBB6498664.1"/>
    </source>
</evidence>
<name>A0A7X0MH16_9SPHI</name>
<reference evidence="1 2" key="1">
    <citation type="submission" date="2020-08" db="EMBL/GenBank/DDBJ databases">
        <title>Genomic Encyclopedia of Type Strains, Phase IV (KMG-V): Genome sequencing to study the core and pangenomes of soil and plant-associated prokaryotes.</title>
        <authorList>
            <person name="Whitman W."/>
        </authorList>
    </citation>
    <scope>NUCLEOTIDE SEQUENCE [LARGE SCALE GENOMIC DNA]</scope>
    <source>
        <strain evidence="1 2">M2T3</strain>
    </source>
</reference>
<organism evidence="1 2">
    <name type="scientific">Pedobacter cryoconitis</name>
    <dbReference type="NCBI Taxonomy" id="188932"/>
    <lineage>
        <taxon>Bacteria</taxon>
        <taxon>Pseudomonadati</taxon>
        <taxon>Bacteroidota</taxon>
        <taxon>Sphingobacteriia</taxon>
        <taxon>Sphingobacteriales</taxon>
        <taxon>Sphingobacteriaceae</taxon>
        <taxon>Pedobacter</taxon>
    </lineage>
</organism>
<proteinExistence type="predicted"/>
<dbReference type="RefSeq" id="WP_184622993.1">
    <property type="nucleotide sequence ID" value="NZ_JACHCC010000002.1"/>
</dbReference>
<gene>
    <name evidence="1" type="ORF">HDF25_000801</name>
</gene>
<protein>
    <submittedName>
        <fullName evidence="1">Uncharacterized protein</fullName>
    </submittedName>
</protein>
<sequence>MNLLESRVLWSYDHELKAKTAFHHLAAQFSGIPPIHDHSGVLFVTERGLTIKGDADLVISLTDIEEIYLGFDEIYPRNFIKNFGVFSEPLRILSVSRFSKTTVYLFLDYNFFGFAKNQTLFNLLQEVLS</sequence>
<evidence type="ECO:0000313" key="2">
    <source>
        <dbReference type="Proteomes" id="UP000521017"/>
    </source>
</evidence>
<dbReference type="EMBL" id="JACHCC010000002">
    <property type="protein sequence ID" value="MBB6498664.1"/>
    <property type="molecule type" value="Genomic_DNA"/>
</dbReference>